<name>A0A1B9R231_9VIBR</name>
<dbReference type="Pfam" id="PF13649">
    <property type="entry name" value="Methyltransf_25"/>
    <property type="match status" value="1"/>
</dbReference>
<dbReference type="InterPro" id="IPR041698">
    <property type="entry name" value="Methyltransf_25"/>
</dbReference>
<evidence type="ECO:0000313" key="5">
    <source>
        <dbReference type="Proteomes" id="UP000093173"/>
    </source>
</evidence>
<comment type="caution">
    <text evidence="4">The sequence shown here is derived from an EMBL/GenBank/DDBJ whole genome shotgun (WGS) entry which is preliminary data.</text>
</comment>
<evidence type="ECO:0000259" key="3">
    <source>
        <dbReference type="Pfam" id="PF13649"/>
    </source>
</evidence>
<dbReference type="RefSeq" id="WP_065576409.1">
    <property type="nucleotide sequence ID" value="NZ_JBNGCH010000287.1"/>
</dbReference>
<dbReference type="AlphaFoldDB" id="A0A1B9R231"/>
<dbReference type="Gene3D" id="3.40.50.150">
    <property type="entry name" value="Vaccinia Virus protein VP39"/>
    <property type="match status" value="1"/>
</dbReference>
<protein>
    <submittedName>
        <fullName evidence="4">SAM-dependent methyltransferase</fullName>
    </submittedName>
</protein>
<reference evidence="5" key="1">
    <citation type="submission" date="2016-06" db="EMBL/GenBank/DDBJ databases">
        <authorList>
            <person name="Hehemann J.-H."/>
            <person name="Arevalo P."/>
            <person name="Datta M.S."/>
            <person name="Polz M.F."/>
        </authorList>
    </citation>
    <scope>NUCLEOTIDE SEQUENCE [LARGE SCALE GENOMIC DNA]</scope>
    <source>
        <strain evidence="5">9CSC122</strain>
    </source>
</reference>
<dbReference type="EMBL" id="MAJZ01000287">
    <property type="protein sequence ID" value="OCH78251.1"/>
    <property type="molecule type" value="Genomic_DNA"/>
</dbReference>
<evidence type="ECO:0000256" key="1">
    <source>
        <dbReference type="ARBA" id="ARBA00022603"/>
    </source>
</evidence>
<dbReference type="InterPro" id="IPR029063">
    <property type="entry name" value="SAM-dependent_MTases_sf"/>
</dbReference>
<organism evidence="4 5">
    <name type="scientific">Vibrio genomosp. F10</name>
    <dbReference type="NCBI Taxonomy" id="723171"/>
    <lineage>
        <taxon>Bacteria</taxon>
        <taxon>Pseudomonadati</taxon>
        <taxon>Pseudomonadota</taxon>
        <taxon>Gammaproteobacteria</taxon>
        <taxon>Vibrionales</taxon>
        <taxon>Vibrionaceae</taxon>
        <taxon>Vibrio</taxon>
    </lineage>
</organism>
<keyword evidence="2 4" id="KW-0808">Transferase</keyword>
<evidence type="ECO:0000313" key="4">
    <source>
        <dbReference type="EMBL" id="OCH78251.1"/>
    </source>
</evidence>
<dbReference type="SUPFAM" id="SSF53335">
    <property type="entry name" value="S-adenosyl-L-methionine-dependent methyltransferases"/>
    <property type="match status" value="1"/>
</dbReference>
<dbReference type="CDD" id="cd02440">
    <property type="entry name" value="AdoMet_MTases"/>
    <property type="match status" value="1"/>
</dbReference>
<sequence length="209" mass="24408">MHFLDRLRIYFYHRNRIKNWAGDNSKIQGWTSIESQHNRFKIIQQACEFHNKYIVDLGCGYGELFDYLTQYHTLSRYTGVDQQPQFLAQAKKRLAKQRDVCKFVHGDISKFTANNADIVIASGSLNYHSREPDYLTGMISHMYVMANEAIIFNLLDSSTFPKQPFLTGYNKQGIVRYCKTLCDNVELIDGYDQRDFTIVMKKSIEDDSK</sequence>
<dbReference type="PANTHER" id="PTHR43861">
    <property type="entry name" value="TRANS-ACONITATE 2-METHYLTRANSFERASE-RELATED"/>
    <property type="match status" value="1"/>
</dbReference>
<dbReference type="GO" id="GO:0008168">
    <property type="term" value="F:methyltransferase activity"/>
    <property type="evidence" value="ECO:0007669"/>
    <property type="project" value="UniProtKB-KW"/>
</dbReference>
<dbReference type="Proteomes" id="UP000093173">
    <property type="component" value="Unassembled WGS sequence"/>
</dbReference>
<accession>A0A1B9R231</accession>
<keyword evidence="5" id="KW-1185">Reference proteome</keyword>
<feature type="domain" description="Methyltransferase" evidence="3">
    <location>
        <begin position="54"/>
        <end position="131"/>
    </location>
</feature>
<evidence type="ECO:0000256" key="2">
    <source>
        <dbReference type="ARBA" id="ARBA00022679"/>
    </source>
</evidence>
<keyword evidence="1 4" id="KW-0489">Methyltransferase</keyword>
<dbReference type="PANTHER" id="PTHR43861:SF1">
    <property type="entry name" value="TRANS-ACONITATE 2-METHYLTRANSFERASE"/>
    <property type="match status" value="1"/>
</dbReference>
<dbReference type="GO" id="GO:0032259">
    <property type="term" value="P:methylation"/>
    <property type="evidence" value="ECO:0007669"/>
    <property type="project" value="UniProtKB-KW"/>
</dbReference>
<proteinExistence type="predicted"/>
<gene>
    <name evidence="4" type="ORF">A6E14_05410</name>
</gene>